<keyword evidence="2" id="KW-1185">Reference proteome</keyword>
<dbReference type="AlphaFoldDB" id="A0A6L6WDA8"/>
<accession>A0A6L6WDA8</accession>
<evidence type="ECO:0000313" key="2">
    <source>
        <dbReference type="Proteomes" id="UP000478892"/>
    </source>
</evidence>
<proteinExistence type="predicted"/>
<sequence length="282" mass="31227">MDEVRLDCKDLTAKGTLQGKELWRISRVSFPKFEEDLFILGDKFWPRWYASLNGGFPLLGSWDEHRQLLYDIALISNGEWEKGAEHIAALIAEIEAKYLPTTSAPKSTTNLDIPTGQMQTYLQVNRLSLPPTLEAVYGHLELEIHRLQGINHWETEVQQERSRDLVRRLLAMLDAVGALQAQAEALPEEPTVEDAEQTQELWQEYLDLGCAWPRENAPEIVDNAWRGGLVGVTFAGLTLCGMAATPALGVAGLLFGTKKLVEAAKATKEIAKVAFPGEGGSS</sequence>
<organism evidence="1 2">
    <name type="scientific">Parasedimentitalea huanghaiensis</name>
    <dbReference type="NCBI Taxonomy" id="2682100"/>
    <lineage>
        <taxon>Bacteria</taxon>
        <taxon>Pseudomonadati</taxon>
        <taxon>Pseudomonadota</taxon>
        <taxon>Alphaproteobacteria</taxon>
        <taxon>Rhodobacterales</taxon>
        <taxon>Paracoccaceae</taxon>
        <taxon>Parasedimentitalea</taxon>
    </lineage>
</organism>
<dbReference type="Proteomes" id="UP000478892">
    <property type="component" value="Unassembled WGS sequence"/>
</dbReference>
<reference evidence="1 2" key="1">
    <citation type="submission" date="2019-12" db="EMBL/GenBank/DDBJ databases">
        <authorList>
            <person name="Zhang Y.-J."/>
        </authorList>
    </citation>
    <scope>NUCLEOTIDE SEQUENCE [LARGE SCALE GENOMIC DNA]</scope>
    <source>
        <strain evidence="1 2">CY05</strain>
    </source>
</reference>
<name>A0A6L6WDA8_9RHOB</name>
<gene>
    <name evidence="1" type="ORF">GO984_08190</name>
</gene>
<protein>
    <submittedName>
        <fullName evidence="1">Uncharacterized protein</fullName>
    </submittedName>
</protein>
<evidence type="ECO:0000313" key="1">
    <source>
        <dbReference type="EMBL" id="MVO15786.1"/>
    </source>
</evidence>
<comment type="caution">
    <text evidence="1">The sequence shown here is derived from an EMBL/GenBank/DDBJ whole genome shotgun (WGS) entry which is preliminary data.</text>
</comment>
<dbReference type="RefSeq" id="WP_157022055.1">
    <property type="nucleotide sequence ID" value="NZ_WQLV01000004.1"/>
</dbReference>
<dbReference type="EMBL" id="WQLV01000004">
    <property type="protein sequence ID" value="MVO15786.1"/>
    <property type="molecule type" value="Genomic_DNA"/>
</dbReference>